<dbReference type="Gene3D" id="3.90.75.20">
    <property type="match status" value="1"/>
</dbReference>
<keyword evidence="3" id="KW-0255">Endonuclease</keyword>
<keyword evidence="3" id="KW-0378">Hydrolase</keyword>
<evidence type="ECO:0000259" key="1">
    <source>
        <dbReference type="Pfam" id="PF13392"/>
    </source>
</evidence>
<dbReference type="SUPFAM" id="SSF64496">
    <property type="entry name" value="DNA-binding domain of intron-encoded endonucleases"/>
    <property type="match status" value="1"/>
</dbReference>
<feature type="domain" description="DNA endonuclease I-HmuI-like NUMOD-like" evidence="2">
    <location>
        <begin position="96"/>
        <end position="141"/>
    </location>
</feature>
<proteinExistence type="predicted"/>
<dbReference type="Pfam" id="PF13392">
    <property type="entry name" value="HNH_3"/>
    <property type="match status" value="1"/>
</dbReference>
<name>A0A829GJL2_LACPA</name>
<dbReference type="InterPro" id="IPR036388">
    <property type="entry name" value="WH-like_DNA-bd_sf"/>
</dbReference>
<evidence type="ECO:0000313" key="4">
    <source>
        <dbReference type="Proteomes" id="UP000014264"/>
    </source>
</evidence>
<dbReference type="Gene3D" id="1.10.10.10">
    <property type="entry name" value="Winged helix-like DNA-binding domain superfamily/Winged helix DNA-binding domain"/>
    <property type="match status" value="1"/>
</dbReference>
<dbReference type="EMBL" id="ANJZ01000419">
    <property type="protein sequence ID" value="EPC57525.1"/>
    <property type="molecule type" value="Genomic_DNA"/>
</dbReference>
<dbReference type="AlphaFoldDB" id="A0A829GJL2"/>
<keyword evidence="3" id="KW-0540">Nuclease</keyword>
<feature type="non-terminal residue" evidence="3">
    <location>
        <position position="1"/>
    </location>
</feature>
<comment type="caution">
    <text evidence="3">The sequence shown here is derived from an EMBL/GenBank/DDBJ whole genome shotgun (WGS) entry which is preliminary data.</text>
</comment>
<feature type="domain" description="HNH nuclease" evidence="1">
    <location>
        <begin position="35"/>
        <end position="78"/>
    </location>
</feature>
<dbReference type="SUPFAM" id="SSF54060">
    <property type="entry name" value="His-Me finger endonucleases"/>
    <property type="match status" value="1"/>
</dbReference>
<gene>
    <name evidence="3" type="ORF">Lpp14_16016</name>
</gene>
<organism evidence="3 4">
    <name type="scientific">Lacticaseibacillus paracasei subsp. paracasei Lpp14</name>
    <dbReference type="NCBI Taxonomy" id="1256204"/>
    <lineage>
        <taxon>Bacteria</taxon>
        <taxon>Bacillati</taxon>
        <taxon>Bacillota</taxon>
        <taxon>Bacilli</taxon>
        <taxon>Lactobacillales</taxon>
        <taxon>Lactobacillaceae</taxon>
        <taxon>Lacticaseibacillus</taxon>
    </lineage>
</organism>
<evidence type="ECO:0000259" key="2">
    <source>
        <dbReference type="Pfam" id="PF22083"/>
    </source>
</evidence>
<dbReference type="Pfam" id="PF22083">
    <property type="entry name" value="I-HmuI_NUMOD-like"/>
    <property type="match status" value="1"/>
</dbReference>
<reference evidence="3 4" key="1">
    <citation type="journal article" date="2013" name="PLoS ONE">
        <title>Lactobacillus paracasei comparative genomics: towards species pan-genome definition and exploitation of diversity.</title>
        <authorList>
            <person name="Smokvina T."/>
            <person name="Wels M."/>
            <person name="Polka J."/>
            <person name="Chervaux C."/>
            <person name="Brisse S."/>
            <person name="Boekhorst J."/>
            <person name="van Hylckama Vlieg J.E."/>
            <person name="Siezen R.J."/>
        </authorList>
    </citation>
    <scope>NUCLEOTIDE SEQUENCE [LARGE SCALE GENOMIC DNA]</scope>
    <source>
        <strain evidence="3 4">Lpp14</strain>
    </source>
</reference>
<sequence length="147" mass="17124">AQGRRRKGRVLADKHNNRGYHTIDLCRDGNIEYKLIHRLVATAFLDKPDNLPQVNHKDENKENNAVSNLEWCSALYNDMYGTRNKRVAKALERPIYVVTSSGHRYFFESARKAAKLLGLDRRAMHRCLKDKHKHHHGYTFEWAVAKA</sequence>
<protein>
    <submittedName>
        <fullName evidence="3">Phage endonuclease</fullName>
    </submittedName>
</protein>
<accession>A0A829GJL2</accession>
<dbReference type="InterPro" id="IPR044925">
    <property type="entry name" value="His-Me_finger_sf"/>
</dbReference>
<dbReference type="GO" id="GO:0004519">
    <property type="term" value="F:endonuclease activity"/>
    <property type="evidence" value="ECO:0007669"/>
    <property type="project" value="UniProtKB-KW"/>
</dbReference>
<dbReference type="InterPro" id="IPR003615">
    <property type="entry name" value="HNH_nuc"/>
</dbReference>
<evidence type="ECO:0000313" key="3">
    <source>
        <dbReference type="EMBL" id="EPC57525.1"/>
    </source>
</evidence>
<dbReference type="InterPro" id="IPR054307">
    <property type="entry name" value="I-HmuI_NUMOD-like"/>
</dbReference>
<dbReference type="Proteomes" id="UP000014264">
    <property type="component" value="Unassembled WGS sequence"/>
</dbReference>